<sequence length="17" mass="2099">MICFGGINIVIWIWRNY</sequence>
<accession>A0A2P2NWL8</accession>
<organism evidence="1">
    <name type="scientific">Rhizophora mucronata</name>
    <name type="common">Asiatic mangrove</name>
    <dbReference type="NCBI Taxonomy" id="61149"/>
    <lineage>
        <taxon>Eukaryota</taxon>
        <taxon>Viridiplantae</taxon>
        <taxon>Streptophyta</taxon>
        <taxon>Embryophyta</taxon>
        <taxon>Tracheophyta</taxon>
        <taxon>Spermatophyta</taxon>
        <taxon>Magnoliopsida</taxon>
        <taxon>eudicotyledons</taxon>
        <taxon>Gunneridae</taxon>
        <taxon>Pentapetalae</taxon>
        <taxon>rosids</taxon>
        <taxon>fabids</taxon>
        <taxon>Malpighiales</taxon>
        <taxon>Rhizophoraceae</taxon>
        <taxon>Rhizophora</taxon>
    </lineage>
</organism>
<name>A0A2P2NWL8_RHIMU</name>
<protein>
    <submittedName>
        <fullName evidence="1">Uncharacterized protein</fullName>
    </submittedName>
</protein>
<reference evidence="1" key="1">
    <citation type="submission" date="2018-02" db="EMBL/GenBank/DDBJ databases">
        <title>Rhizophora mucronata_Transcriptome.</title>
        <authorList>
            <person name="Meera S.P."/>
            <person name="Sreeshan A."/>
            <person name="Augustine A."/>
        </authorList>
    </citation>
    <scope>NUCLEOTIDE SEQUENCE</scope>
    <source>
        <tissue evidence="1">Leaf</tissue>
    </source>
</reference>
<evidence type="ECO:0000313" key="1">
    <source>
        <dbReference type="EMBL" id="MBX46731.1"/>
    </source>
</evidence>
<dbReference type="AlphaFoldDB" id="A0A2P2NWL8"/>
<dbReference type="EMBL" id="GGEC01066247">
    <property type="protein sequence ID" value="MBX46731.1"/>
    <property type="molecule type" value="Transcribed_RNA"/>
</dbReference>
<proteinExistence type="predicted"/>